<dbReference type="PANTHER" id="PTHR11690:SF240">
    <property type="entry name" value="PICKPOCKET 25-RELATED"/>
    <property type="match status" value="1"/>
</dbReference>
<sequence>MPHKLPNRRFGDVDNRSEAIDWLDALARANFKSFDQLAIDDRISPSDYLQVLTEARYKLKYAVSDSNSNTGDLTFTITEGGLCYTYNSAVALYNSPGYWANGSRNLDTSISIFKGSPLDGDVFAQVMDLNSGYTAYIHSPYEIPDASTPSHTSLENLYLSIDITALSTESSNEIKVLPIARRKCRFMEESNLKSSPVYSYNHCRSECRMALAFKLCRCVPYFYRPMGYPTCGIEGMKCLGRHKERLIKLQEGLVKEDCACLPPCNNVVYNVYSSGSTPWYLGTNLKFGLLKYPRTRLKRDLLFTGSDLLVQLGGSASLCLGCSILSFCELVYLFTLRLFLFIRGRR</sequence>
<keyword evidence="10 12" id="KW-0739">Sodium transport</keyword>
<evidence type="ECO:0000256" key="8">
    <source>
        <dbReference type="ARBA" id="ARBA00023065"/>
    </source>
</evidence>
<evidence type="ECO:0000256" key="6">
    <source>
        <dbReference type="ARBA" id="ARBA00022989"/>
    </source>
</evidence>
<proteinExistence type="inferred from homology"/>
<dbReference type="Proteomes" id="UP001307889">
    <property type="component" value="Chromosome 14"/>
</dbReference>
<keyword evidence="8 12" id="KW-0406">Ion transport</keyword>
<keyword evidence="5 12" id="KW-0812">Transmembrane</keyword>
<name>A0ABN7BH87_9HEMI</name>
<dbReference type="Pfam" id="PF00858">
    <property type="entry name" value="ASC"/>
    <property type="match status" value="1"/>
</dbReference>
<evidence type="ECO:0000256" key="10">
    <source>
        <dbReference type="ARBA" id="ARBA00023201"/>
    </source>
</evidence>
<evidence type="ECO:0000256" key="7">
    <source>
        <dbReference type="ARBA" id="ARBA00023053"/>
    </source>
</evidence>
<dbReference type="EMBL" id="AP028922">
    <property type="protein sequence ID" value="BET02661.1"/>
    <property type="molecule type" value="Genomic_DNA"/>
</dbReference>
<keyword evidence="6" id="KW-1133">Transmembrane helix</keyword>
<evidence type="ECO:0000256" key="5">
    <source>
        <dbReference type="ARBA" id="ARBA00022692"/>
    </source>
</evidence>
<keyword evidence="11 12" id="KW-0407">Ion channel</keyword>
<keyword evidence="4 12" id="KW-0894">Sodium channel</keyword>
<keyword evidence="9" id="KW-0472">Membrane</keyword>
<keyword evidence="3 12" id="KW-0813">Transport</keyword>
<keyword evidence="7" id="KW-0915">Sodium</keyword>
<dbReference type="Gene3D" id="1.10.287.820">
    <property type="entry name" value="Acid-sensing ion channel domain"/>
    <property type="match status" value="1"/>
</dbReference>
<comment type="similarity">
    <text evidence="2 12">Belongs to the amiloride-sensitive sodium channel (TC 1.A.6) family.</text>
</comment>
<dbReference type="InterPro" id="IPR001873">
    <property type="entry name" value="ENaC"/>
</dbReference>
<reference evidence="13 14" key="1">
    <citation type="submission" date="2023-09" db="EMBL/GenBank/DDBJ databases">
        <title>Nesidiocoris tenuis whole genome shotgun sequence.</title>
        <authorList>
            <person name="Shibata T."/>
            <person name="Shimoda M."/>
            <person name="Kobayashi T."/>
            <person name="Uehara T."/>
        </authorList>
    </citation>
    <scope>NUCLEOTIDE SEQUENCE [LARGE SCALE GENOMIC DNA]</scope>
    <source>
        <strain evidence="13 14">Japan</strain>
    </source>
</reference>
<evidence type="ECO:0000256" key="1">
    <source>
        <dbReference type="ARBA" id="ARBA00004141"/>
    </source>
</evidence>
<evidence type="ECO:0000256" key="2">
    <source>
        <dbReference type="ARBA" id="ARBA00007193"/>
    </source>
</evidence>
<evidence type="ECO:0000313" key="13">
    <source>
        <dbReference type="EMBL" id="BET02661.1"/>
    </source>
</evidence>
<evidence type="ECO:0000313" key="14">
    <source>
        <dbReference type="Proteomes" id="UP001307889"/>
    </source>
</evidence>
<comment type="subcellular location">
    <subcellularLocation>
        <location evidence="1">Membrane</location>
        <topology evidence="1">Multi-pass membrane protein</topology>
    </subcellularLocation>
</comment>
<accession>A0ABN7BH87</accession>
<dbReference type="Gene3D" id="1.10.287.770">
    <property type="entry name" value="YojJ-like"/>
    <property type="match status" value="1"/>
</dbReference>
<gene>
    <name evidence="13" type="ORF">NTJ_15479</name>
</gene>
<protein>
    <submittedName>
        <fullName evidence="13">Amiloride-sensitive sodium channel</fullName>
    </submittedName>
</protein>
<evidence type="ECO:0000256" key="9">
    <source>
        <dbReference type="ARBA" id="ARBA00023136"/>
    </source>
</evidence>
<organism evidence="13 14">
    <name type="scientific">Nesidiocoris tenuis</name>
    <dbReference type="NCBI Taxonomy" id="355587"/>
    <lineage>
        <taxon>Eukaryota</taxon>
        <taxon>Metazoa</taxon>
        <taxon>Ecdysozoa</taxon>
        <taxon>Arthropoda</taxon>
        <taxon>Hexapoda</taxon>
        <taxon>Insecta</taxon>
        <taxon>Pterygota</taxon>
        <taxon>Neoptera</taxon>
        <taxon>Paraneoptera</taxon>
        <taxon>Hemiptera</taxon>
        <taxon>Heteroptera</taxon>
        <taxon>Panheteroptera</taxon>
        <taxon>Cimicomorpha</taxon>
        <taxon>Miridae</taxon>
        <taxon>Dicyphina</taxon>
        <taxon>Nesidiocoris</taxon>
    </lineage>
</organism>
<dbReference type="GO" id="GO:0034220">
    <property type="term" value="P:monoatomic ion transmembrane transport"/>
    <property type="evidence" value="ECO:0007669"/>
    <property type="project" value="UniProtKB-KW"/>
</dbReference>
<dbReference type="PANTHER" id="PTHR11690">
    <property type="entry name" value="AMILORIDE-SENSITIVE SODIUM CHANNEL-RELATED"/>
    <property type="match status" value="1"/>
</dbReference>
<evidence type="ECO:0000256" key="11">
    <source>
        <dbReference type="ARBA" id="ARBA00023303"/>
    </source>
</evidence>
<keyword evidence="14" id="KW-1185">Reference proteome</keyword>
<evidence type="ECO:0000256" key="4">
    <source>
        <dbReference type="ARBA" id="ARBA00022461"/>
    </source>
</evidence>
<evidence type="ECO:0000256" key="3">
    <source>
        <dbReference type="ARBA" id="ARBA00022448"/>
    </source>
</evidence>
<evidence type="ECO:0000256" key="12">
    <source>
        <dbReference type="RuleBase" id="RU000679"/>
    </source>
</evidence>